<name>A0ABS4XDU7_9MICC</name>
<dbReference type="Proteomes" id="UP001296993">
    <property type="component" value="Unassembled WGS sequence"/>
</dbReference>
<evidence type="ECO:0000313" key="2">
    <source>
        <dbReference type="EMBL" id="MBP2386551.1"/>
    </source>
</evidence>
<sequence length="421" mass="44817">MMAKQSPRLPRTKSTGKGLSLALLGVGVGAAAGSVFAGSVSALAAYFARRVVTPDAVPEESLAILAVVPTDEGRDIILPANKESTAPGRYSLFFSADRGHARLGEPKGYRTGDGTVTRAVEEVYSGDLSSAVRGRLSGVVFNSPSDVGVEYTEIEIPTENGGAPAWFVAGTGRADTWAICVHGRGANRKEGIRALPTLGELGLSSLLVSYRNDGVAPAAVDGRYGLGATEWPDVDAAIEYALSEGAKEIMLFGWSMGGAVGLQAADRSGNARSISALVLDGPVINWIDVLSHQAKLNRIPEAVGRFGQWLLSNKAGRWLTGLAAPLDLKELNWVERHDQLRIPTLIMHSEDDDFVPIGPSEQLAELNPETVVLKRFTRAGHTREWNVDPERWEREVKEFVGSVLNSTRPGEAGEVAGQVAG</sequence>
<dbReference type="SUPFAM" id="SSF53474">
    <property type="entry name" value="alpha/beta-Hydrolases"/>
    <property type="match status" value="1"/>
</dbReference>
<dbReference type="InterPro" id="IPR029058">
    <property type="entry name" value="AB_hydrolase_fold"/>
</dbReference>
<dbReference type="PANTHER" id="PTHR43358">
    <property type="entry name" value="ALPHA/BETA-HYDROLASE"/>
    <property type="match status" value="1"/>
</dbReference>
<feature type="domain" description="AB hydrolase-1" evidence="1">
    <location>
        <begin position="179"/>
        <end position="391"/>
    </location>
</feature>
<comment type="caution">
    <text evidence="2">The sequence shown here is derived from an EMBL/GenBank/DDBJ whole genome shotgun (WGS) entry which is preliminary data.</text>
</comment>
<protein>
    <submittedName>
        <fullName evidence="2">Pimeloyl-ACP methyl ester carboxylesterase</fullName>
    </submittedName>
</protein>
<dbReference type="InterPro" id="IPR052920">
    <property type="entry name" value="DNA-binding_regulatory"/>
</dbReference>
<dbReference type="PANTHER" id="PTHR43358:SF4">
    <property type="entry name" value="ALPHA_BETA HYDROLASE FOLD-1 DOMAIN-CONTAINING PROTEIN"/>
    <property type="match status" value="1"/>
</dbReference>
<evidence type="ECO:0000313" key="3">
    <source>
        <dbReference type="Proteomes" id="UP001296993"/>
    </source>
</evidence>
<gene>
    <name evidence="2" type="ORF">JOF47_002062</name>
</gene>
<dbReference type="Pfam" id="PF12697">
    <property type="entry name" value="Abhydrolase_6"/>
    <property type="match status" value="1"/>
</dbReference>
<evidence type="ECO:0000259" key="1">
    <source>
        <dbReference type="Pfam" id="PF12697"/>
    </source>
</evidence>
<accession>A0ABS4XDU7</accession>
<dbReference type="RefSeq" id="WP_245356331.1">
    <property type="nucleotide sequence ID" value="NZ_BAAAJY010000002.1"/>
</dbReference>
<reference evidence="2 3" key="1">
    <citation type="submission" date="2021-03" db="EMBL/GenBank/DDBJ databases">
        <title>Sequencing the genomes of 1000 actinobacteria strains.</title>
        <authorList>
            <person name="Klenk H.-P."/>
        </authorList>
    </citation>
    <scope>NUCLEOTIDE SEQUENCE [LARGE SCALE GENOMIC DNA]</scope>
    <source>
        <strain evidence="2 3">DSM 15797</strain>
    </source>
</reference>
<dbReference type="EMBL" id="JAGIOF010000001">
    <property type="protein sequence ID" value="MBP2386551.1"/>
    <property type="molecule type" value="Genomic_DNA"/>
</dbReference>
<dbReference type="Gene3D" id="3.40.50.1820">
    <property type="entry name" value="alpha/beta hydrolase"/>
    <property type="match status" value="1"/>
</dbReference>
<keyword evidence="3" id="KW-1185">Reference proteome</keyword>
<dbReference type="InterPro" id="IPR000073">
    <property type="entry name" value="AB_hydrolase_1"/>
</dbReference>
<proteinExistence type="predicted"/>
<organism evidence="2 3">
    <name type="scientific">Paeniglutamicibacter kerguelensis</name>
    <dbReference type="NCBI Taxonomy" id="254788"/>
    <lineage>
        <taxon>Bacteria</taxon>
        <taxon>Bacillati</taxon>
        <taxon>Actinomycetota</taxon>
        <taxon>Actinomycetes</taxon>
        <taxon>Micrococcales</taxon>
        <taxon>Micrococcaceae</taxon>
        <taxon>Paeniglutamicibacter</taxon>
    </lineage>
</organism>